<evidence type="ECO:0000313" key="1">
    <source>
        <dbReference type="EMBL" id="SBV98803.1"/>
    </source>
</evidence>
<proteinExistence type="predicted"/>
<gene>
    <name evidence="1" type="ORF">KM92DES2_11104</name>
</gene>
<protein>
    <submittedName>
        <fullName evidence="1">Uncharacterized protein</fullName>
    </submittedName>
</protein>
<sequence length="52" mass="5418">MAQVLAATLELAAAGLRKTLGGGTPGFDLGHGVLLKNVYTRTPFYGRTEGRA</sequence>
<dbReference type="EMBL" id="FLUP01000001">
    <property type="protein sequence ID" value="SBV98803.1"/>
    <property type="molecule type" value="Genomic_DNA"/>
</dbReference>
<reference evidence="1" key="1">
    <citation type="submission" date="2016-04" db="EMBL/GenBank/DDBJ databases">
        <authorList>
            <person name="Evans L.H."/>
            <person name="Alamgir A."/>
            <person name="Owens N."/>
            <person name="Weber N.D."/>
            <person name="Virtaneva K."/>
            <person name="Barbian K."/>
            <person name="Babar A."/>
            <person name="Rosenke K."/>
        </authorList>
    </citation>
    <scope>NUCLEOTIDE SEQUENCE</scope>
    <source>
        <strain evidence="1">92-2</strain>
    </source>
</reference>
<accession>A0A212JH79</accession>
<organism evidence="1">
    <name type="scientific">uncultured Desulfovibrio sp</name>
    <dbReference type="NCBI Taxonomy" id="167968"/>
    <lineage>
        <taxon>Bacteria</taxon>
        <taxon>Pseudomonadati</taxon>
        <taxon>Thermodesulfobacteriota</taxon>
        <taxon>Desulfovibrionia</taxon>
        <taxon>Desulfovibrionales</taxon>
        <taxon>Desulfovibrionaceae</taxon>
        <taxon>Desulfovibrio</taxon>
        <taxon>environmental samples</taxon>
    </lineage>
</organism>
<name>A0A212JH79_9BACT</name>
<dbReference type="AlphaFoldDB" id="A0A212JH79"/>